<reference evidence="1 2" key="2">
    <citation type="journal article" date="2022" name="Mol. Ecol. Resour.">
        <title>The genomes of chicory, endive, great burdock and yacon provide insights into Asteraceae paleo-polyploidization history and plant inulin production.</title>
        <authorList>
            <person name="Fan W."/>
            <person name="Wang S."/>
            <person name="Wang H."/>
            <person name="Wang A."/>
            <person name="Jiang F."/>
            <person name="Liu H."/>
            <person name="Zhao H."/>
            <person name="Xu D."/>
            <person name="Zhang Y."/>
        </authorList>
    </citation>
    <scope>NUCLEOTIDE SEQUENCE [LARGE SCALE GENOMIC DNA]</scope>
    <source>
        <strain evidence="2">cv. Punajuju</strain>
        <tissue evidence="1">Leaves</tissue>
    </source>
</reference>
<evidence type="ECO:0000313" key="2">
    <source>
        <dbReference type="Proteomes" id="UP001055811"/>
    </source>
</evidence>
<reference evidence="2" key="1">
    <citation type="journal article" date="2022" name="Mol. Ecol. Resour.">
        <title>The genomes of chicory, endive, great burdock and yacon provide insights into Asteraceae palaeo-polyploidization history and plant inulin production.</title>
        <authorList>
            <person name="Fan W."/>
            <person name="Wang S."/>
            <person name="Wang H."/>
            <person name="Wang A."/>
            <person name="Jiang F."/>
            <person name="Liu H."/>
            <person name="Zhao H."/>
            <person name="Xu D."/>
            <person name="Zhang Y."/>
        </authorList>
    </citation>
    <scope>NUCLEOTIDE SEQUENCE [LARGE SCALE GENOMIC DNA]</scope>
    <source>
        <strain evidence="2">cv. Punajuju</strain>
    </source>
</reference>
<evidence type="ECO:0000313" key="1">
    <source>
        <dbReference type="EMBL" id="KAI3723668.1"/>
    </source>
</evidence>
<organism evidence="1 2">
    <name type="scientific">Cichorium intybus</name>
    <name type="common">Chicory</name>
    <dbReference type="NCBI Taxonomy" id="13427"/>
    <lineage>
        <taxon>Eukaryota</taxon>
        <taxon>Viridiplantae</taxon>
        <taxon>Streptophyta</taxon>
        <taxon>Embryophyta</taxon>
        <taxon>Tracheophyta</taxon>
        <taxon>Spermatophyta</taxon>
        <taxon>Magnoliopsida</taxon>
        <taxon>eudicotyledons</taxon>
        <taxon>Gunneridae</taxon>
        <taxon>Pentapetalae</taxon>
        <taxon>asterids</taxon>
        <taxon>campanulids</taxon>
        <taxon>Asterales</taxon>
        <taxon>Asteraceae</taxon>
        <taxon>Cichorioideae</taxon>
        <taxon>Cichorieae</taxon>
        <taxon>Cichoriinae</taxon>
        <taxon>Cichorium</taxon>
    </lineage>
</organism>
<comment type="caution">
    <text evidence="1">The sequence shown here is derived from an EMBL/GenBank/DDBJ whole genome shotgun (WGS) entry which is preliminary data.</text>
</comment>
<proteinExistence type="predicted"/>
<dbReference type="Proteomes" id="UP001055811">
    <property type="component" value="Linkage Group LG06"/>
</dbReference>
<keyword evidence="2" id="KW-1185">Reference proteome</keyword>
<accession>A0ACB9BP01</accession>
<name>A0ACB9BP01_CICIN</name>
<sequence length="144" mass="15282">MCMHTIQQGNNDKGVEGTNVYDGMHSSSAAVGRDTRMKILENRGRNSARGGGTISAHGSTTFAHGDDDACGDDDDATPTVHSSSFHEDQDANMMNNKGHVGAAATHAECVVHHALSEVYAPNDKNPKKCTTVVNEDLHNGHQGQ</sequence>
<protein>
    <submittedName>
        <fullName evidence="1">Uncharacterized protein</fullName>
    </submittedName>
</protein>
<gene>
    <name evidence="1" type="ORF">L2E82_35423</name>
</gene>
<dbReference type="EMBL" id="CM042014">
    <property type="protein sequence ID" value="KAI3723668.1"/>
    <property type="molecule type" value="Genomic_DNA"/>
</dbReference>